<evidence type="ECO:0000256" key="4">
    <source>
        <dbReference type="SAM" id="MobiDB-lite"/>
    </source>
</evidence>
<evidence type="ECO:0000256" key="1">
    <source>
        <dbReference type="ARBA" id="ARBA00023016"/>
    </source>
</evidence>
<dbReference type="Pfam" id="PF00011">
    <property type="entry name" value="HSP20"/>
    <property type="match status" value="1"/>
</dbReference>
<dbReference type="EMBL" id="CM035415">
    <property type="protein sequence ID" value="KAH7427699.1"/>
    <property type="molecule type" value="Genomic_DNA"/>
</dbReference>
<keyword evidence="7" id="KW-1185">Reference proteome</keyword>
<dbReference type="PROSITE" id="PS01031">
    <property type="entry name" value="SHSP"/>
    <property type="match status" value="1"/>
</dbReference>
<dbReference type="InterPro" id="IPR044587">
    <property type="entry name" value="HSP21-like"/>
</dbReference>
<dbReference type="PANTHER" id="PTHR46733:SF4">
    <property type="entry name" value="HEAT SHOCK PROTEIN 21, CHLOROPLASTIC"/>
    <property type="match status" value="1"/>
</dbReference>
<dbReference type="Gene3D" id="2.60.40.790">
    <property type="match status" value="1"/>
</dbReference>
<keyword evidence="1" id="KW-0346">Stress response</keyword>
<dbReference type="CDD" id="cd06464">
    <property type="entry name" value="ACD_sHsps-like"/>
    <property type="match status" value="1"/>
</dbReference>
<dbReference type="EMBL" id="CM035415">
    <property type="protein sequence ID" value="KAH7427701.1"/>
    <property type="molecule type" value="Genomic_DNA"/>
</dbReference>
<dbReference type="EMBL" id="CM035415">
    <property type="protein sequence ID" value="KAH7427702.1"/>
    <property type="molecule type" value="Genomic_DNA"/>
</dbReference>
<comment type="caution">
    <text evidence="6">The sequence shown here is derived from an EMBL/GenBank/DDBJ whole genome shotgun (WGS) entry which is preliminary data.</text>
</comment>
<name>A0A8T2TZJ8_CERRI</name>
<accession>A0A8T2TZJ8</accession>
<feature type="compositionally biased region" description="Polar residues" evidence="4">
    <location>
        <begin position="43"/>
        <end position="52"/>
    </location>
</feature>
<dbReference type="OrthoDB" id="1431247at2759"/>
<evidence type="ECO:0000256" key="2">
    <source>
        <dbReference type="PROSITE-ProRule" id="PRU00285"/>
    </source>
</evidence>
<comment type="similarity">
    <text evidence="2 3">Belongs to the small heat shock protein (HSP20) family.</text>
</comment>
<protein>
    <recommendedName>
        <fullName evidence="5">SHSP domain-containing protein</fullName>
    </recommendedName>
</protein>
<dbReference type="Proteomes" id="UP000825935">
    <property type="component" value="Chromosome 10"/>
</dbReference>
<evidence type="ECO:0000256" key="3">
    <source>
        <dbReference type="RuleBase" id="RU003616"/>
    </source>
</evidence>
<evidence type="ECO:0000313" key="7">
    <source>
        <dbReference type="Proteomes" id="UP000825935"/>
    </source>
</evidence>
<dbReference type="OMA" id="NWSARSI"/>
<gene>
    <name evidence="6" type="ORF">KP509_10G055600</name>
</gene>
<evidence type="ECO:0000259" key="5">
    <source>
        <dbReference type="PROSITE" id="PS01031"/>
    </source>
</evidence>
<dbReference type="PANTHER" id="PTHR46733">
    <property type="entry name" value="26.5 KDA HEAT SHOCK PROTEIN, MITOCHONDRIAL"/>
    <property type="match status" value="1"/>
</dbReference>
<feature type="domain" description="SHSP" evidence="5">
    <location>
        <begin position="93"/>
        <end position="198"/>
    </location>
</feature>
<proteinExistence type="inferred from homology"/>
<organism evidence="6 7">
    <name type="scientific">Ceratopteris richardii</name>
    <name type="common">Triangle waterfern</name>
    <dbReference type="NCBI Taxonomy" id="49495"/>
    <lineage>
        <taxon>Eukaryota</taxon>
        <taxon>Viridiplantae</taxon>
        <taxon>Streptophyta</taxon>
        <taxon>Embryophyta</taxon>
        <taxon>Tracheophyta</taxon>
        <taxon>Polypodiopsida</taxon>
        <taxon>Polypodiidae</taxon>
        <taxon>Polypodiales</taxon>
        <taxon>Pteridineae</taxon>
        <taxon>Pteridaceae</taxon>
        <taxon>Parkerioideae</taxon>
        <taxon>Ceratopteris</taxon>
    </lineage>
</organism>
<feature type="region of interest" description="Disordered" evidence="4">
    <location>
        <begin position="33"/>
        <end position="52"/>
    </location>
</feature>
<sequence length="198" mass="22123">MASRIFLRRSPIFVGTGLKAQAPRRGLAISTQRVQDDDDVVSKQRSTPSASSAYRTRFNDMFPPLARGATLMNMLDMVDDILGNQASKPVPRPFQSSNRTAWDAMEDEKAFKLRLDMPGLSKDEVKVDVEDGNITIKGQKKEGEDEWSSRSTGSYDIKIKLPDNVKIEAIKAEMKHGVLRITAPKMEEIKKKVVVSVN</sequence>
<dbReference type="AlphaFoldDB" id="A0A8T2TZJ8"/>
<evidence type="ECO:0000313" key="6">
    <source>
        <dbReference type="EMBL" id="KAH7427700.1"/>
    </source>
</evidence>
<dbReference type="SUPFAM" id="SSF49764">
    <property type="entry name" value="HSP20-like chaperones"/>
    <property type="match status" value="1"/>
</dbReference>
<dbReference type="InterPro" id="IPR002068">
    <property type="entry name" value="A-crystallin/Hsp20_dom"/>
</dbReference>
<dbReference type="EMBL" id="CM035415">
    <property type="protein sequence ID" value="KAH7427700.1"/>
    <property type="molecule type" value="Genomic_DNA"/>
</dbReference>
<dbReference type="GO" id="GO:0009408">
    <property type="term" value="P:response to heat"/>
    <property type="evidence" value="ECO:0007669"/>
    <property type="project" value="InterPro"/>
</dbReference>
<reference evidence="6" key="1">
    <citation type="submission" date="2021-08" db="EMBL/GenBank/DDBJ databases">
        <title>WGS assembly of Ceratopteris richardii.</title>
        <authorList>
            <person name="Marchant D.B."/>
            <person name="Chen G."/>
            <person name="Jenkins J."/>
            <person name="Shu S."/>
            <person name="Leebens-Mack J."/>
            <person name="Grimwood J."/>
            <person name="Schmutz J."/>
            <person name="Soltis P."/>
            <person name="Soltis D."/>
            <person name="Chen Z.-H."/>
        </authorList>
    </citation>
    <scope>NUCLEOTIDE SEQUENCE</scope>
    <source>
        <strain evidence="6">Whitten #5841</strain>
        <tissue evidence="6">Leaf</tissue>
    </source>
</reference>
<dbReference type="InterPro" id="IPR008978">
    <property type="entry name" value="HSP20-like_chaperone"/>
</dbReference>